<evidence type="ECO:0000256" key="6">
    <source>
        <dbReference type="SAM" id="MobiDB-lite"/>
    </source>
</evidence>
<dbReference type="InterPro" id="IPR035082">
    <property type="entry name" value="Nrap_D1"/>
</dbReference>
<feature type="region of interest" description="Disordered" evidence="6">
    <location>
        <begin position="291"/>
        <end position="372"/>
    </location>
</feature>
<sequence>MPPWPESSDDEGLGFTVDSDAALPNLKQAEEMRWLGLGPPLSSSDSEPDEQQRAKRRRRETNTEALGLGGVLGAALHPTLLGGDDGPPPPASRIEGATEAEASLLAMEVQGLLAQARPDSARERPLLRLLEQIACLLRGLPTAEVHAGNLVRGLLADLGAFPVRPLVFRAPTRLRVVGSFPLRATLGPDPTVDLALEMPASCFDDKDELNNRYHVKRALYLSHVAAVLLRRRELCSGVGWECLANDPRRPVVVLTPPPGLSPGGFRIRLLPVAPADLCSLARLGPTRNCLRTVVAPPPPPPRPPPPPPPGPAEAALAEHAAGKRRLSKKELRQLKEKAKKERKRRQHEENYKRKHAPPKPPPPGPQLLPTPQYNTTLVQDLLMIRLSDQCRAAASNCRHFAEGAALLRAWARQQQLSQGADGLTSTVLTMMLVHLVEMGRVGDTMPAMHMLRLVLMMLANPKTFSRGLFMLRRSLGKAAGGAASGVGAALPPDTRTWRKSFEVVFVDSTGWLNLAASLSKAALAQARTAAAHSIQMLNLGTPEDFDAVFATRQRLAATCDYWFHVRPPPAVPSVDETGRVLPLRGYGSGNEELLQDVPAWRAIESRVESLAKKALGNRARLVRVFRRTLPRSPAGGGGKPMKEGALVPEQEHILLGVQVDATAALRTLDMGPPADRAKEAAAFRAFWGDKAELRRFQDGAIAETVTWEDEEAGGVGTRHHIVDSIVSYILLRHLPAGTRVTGQAGALDVALQRRHSSLDADVRAARLCEAAAERLSKRLRSLASDSLPLRVVAVQPLAPVLRHAAAFSPLPHLLAGAPRDALASEHVARCLEPVELLCQLEGSGKWPDELEPYQKMKAALGCQLAQQLHTALGLDAYATEDYVDVLTDGFAFRLLLATERDAAMQQMALELAGASRLAVEEDMPMRTWHQGAISGVAGESPAFEPSVRLAKRWVGAHLLSPHLRDEAVELLVAALFTSPGTPAPASRTSGLLRFLQLLAEHPWRIQPLIVDPSRQVGDGERQVILRQHAVRRQQGGVPPLCIITSRDASGGAWTADQPSSQMLHRIVVLAQRSAAALEALLLGRNPRPAGSAAPPPPAVQPASPAREDTPPLLSLDEIMDAPLKTYSPPPRPLARGQAEVRVEVAEAAAAAAERAVQAAAEAADAARAMLFSRDLGEYDALIQLRSEALPNGANELRLPASADADSSSSSLRPPLGPALQAANEQLAALSAAAVAAGKAKGCRAILRGIPADVLAARGHHLVRRQLLVGFDPLPLYTHLLQRRLGDLAVVCADWVGGRQVALKWRSPALAPAPLRPEAAHLCCPTGTPEAAPAEELTAQRRGTAAVAAQQQQHGGEDEGLSAAAVVPDLVAVLADAMQLCEGLVEAAYLQ</sequence>
<name>A0A2P6TQM4_CHLSO</name>
<dbReference type="GO" id="GO:0034456">
    <property type="term" value="C:UTP-C complex"/>
    <property type="evidence" value="ECO:0007669"/>
    <property type="project" value="TreeGrafter"/>
</dbReference>
<dbReference type="Pfam" id="PF17407">
    <property type="entry name" value="Nrap_D6"/>
    <property type="match status" value="1"/>
</dbReference>
<gene>
    <name evidence="13" type="ORF">C2E21_4866</name>
</gene>
<dbReference type="EMBL" id="LHPG02000009">
    <property type="protein sequence ID" value="PRW56330.1"/>
    <property type="molecule type" value="Genomic_DNA"/>
</dbReference>
<dbReference type="GO" id="GO:0006409">
    <property type="term" value="P:tRNA export from nucleus"/>
    <property type="evidence" value="ECO:0007669"/>
    <property type="project" value="TreeGrafter"/>
</dbReference>
<evidence type="ECO:0000256" key="1">
    <source>
        <dbReference type="ARBA" id="ARBA00004604"/>
    </source>
</evidence>
<dbReference type="Pfam" id="PF17403">
    <property type="entry name" value="Nrap_D2"/>
    <property type="match status" value="1"/>
</dbReference>
<feature type="domain" description="Nrap protein" evidence="10">
    <location>
        <begin position="766"/>
        <end position="916"/>
    </location>
</feature>
<dbReference type="InterPro" id="IPR005554">
    <property type="entry name" value="NOL6/Upt22"/>
</dbReference>
<evidence type="ECO:0000259" key="12">
    <source>
        <dbReference type="Pfam" id="PF17407"/>
    </source>
</evidence>
<evidence type="ECO:0000313" key="14">
    <source>
        <dbReference type="Proteomes" id="UP000239899"/>
    </source>
</evidence>
<feature type="region of interest" description="Disordered" evidence="6">
    <location>
        <begin position="1086"/>
        <end position="1110"/>
    </location>
</feature>
<dbReference type="OrthoDB" id="10251401at2759"/>
<reference evidence="13 14" key="1">
    <citation type="journal article" date="2018" name="Plant J.">
        <title>Genome sequences of Chlorella sorokiniana UTEX 1602 and Micractinium conductrix SAG 241.80: implications to maltose excretion by a green alga.</title>
        <authorList>
            <person name="Arriola M.B."/>
            <person name="Velmurugan N."/>
            <person name="Zhang Y."/>
            <person name="Plunkett M.H."/>
            <person name="Hondzo H."/>
            <person name="Barney B.M."/>
        </authorList>
    </citation>
    <scope>NUCLEOTIDE SEQUENCE [LARGE SCALE GENOMIC DNA]</scope>
    <source>
        <strain evidence="14">UTEX 1602</strain>
    </source>
</reference>
<comment type="similarity">
    <text evidence="2">Belongs to the NRAP family.</text>
</comment>
<dbReference type="InterPro" id="IPR035371">
    <property type="entry name" value="Nrap_D6"/>
</dbReference>
<feature type="region of interest" description="Disordered" evidence="6">
    <location>
        <begin position="32"/>
        <end position="69"/>
    </location>
</feature>
<dbReference type="Gene3D" id="1.10.1410.10">
    <property type="match status" value="1"/>
</dbReference>
<feature type="compositionally biased region" description="Low complexity" evidence="6">
    <location>
        <begin position="35"/>
        <end position="45"/>
    </location>
</feature>
<keyword evidence="5" id="KW-0175">Coiled coil</keyword>
<evidence type="ECO:0000256" key="3">
    <source>
        <dbReference type="ARBA" id="ARBA00022884"/>
    </source>
</evidence>
<dbReference type="InterPro" id="IPR035367">
    <property type="entry name" value="Nrap_D2"/>
</dbReference>
<dbReference type="InterPro" id="IPR035370">
    <property type="entry name" value="Nrap_D5"/>
</dbReference>
<organism evidence="13 14">
    <name type="scientific">Chlorella sorokiniana</name>
    <name type="common">Freshwater green alga</name>
    <dbReference type="NCBI Taxonomy" id="3076"/>
    <lineage>
        <taxon>Eukaryota</taxon>
        <taxon>Viridiplantae</taxon>
        <taxon>Chlorophyta</taxon>
        <taxon>core chlorophytes</taxon>
        <taxon>Trebouxiophyceae</taxon>
        <taxon>Chlorellales</taxon>
        <taxon>Chlorellaceae</taxon>
        <taxon>Chlorella clade</taxon>
        <taxon>Chlorella</taxon>
    </lineage>
</organism>
<dbReference type="Pfam" id="PF17405">
    <property type="entry name" value="Nrap_D4"/>
    <property type="match status" value="1"/>
</dbReference>
<feature type="coiled-coil region" evidence="5">
    <location>
        <begin position="1135"/>
        <end position="1169"/>
    </location>
</feature>
<proteinExistence type="inferred from homology"/>
<protein>
    <submittedName>
        <fullName evidence="13">Nucleolar 6 isoform X1</fullName>
    </submittedName>
</protein>
<dbReference type="Proteomes" id="UP000239899">
    <property type="component" value="Unassembled WGS sequence"/>
</dbReference>
<dbReference type="GO" id="GO:0032040">
    <property type="term" value="C:small-subunit processome"/>
    <property type="evidence" value="ECO:0007669"/>
    <property type="project" value="TreeGrafter"/>
</dbReference>
<dbReference type="Pfam" id="PF17406">
    <property type="entry name" value="Nrap_D5"/>
    <property type="match status" value="1"/>
</dbReference>
<dbReference type="InterPro" id="IPR035368">
    <property type="entry name" value="Nrap_D3"/>
</dbReference>
<dbReference type="Pfam" id="PF17404">
    <property type="entry name" value="Nrap_D3"/>
    <property type="match status" value="1"/>
</dbReference>
<keyword evidence="3" id="KW-0694">RNA-binding</keyword>
<evidence type="ECO:0000256" key="4">
    <source>
        <dbReference type="ARBA" id="ARBA00023242"/>
    </source>
</evidence>
<feature type="compositionally biased region" description="Basic and acidic residues" evidence="6">
    <location>
        <begin position="328"/>
        <end position="339"/>
    </location>
</feature>
<evidence type="ECO:0000259" key="9">
    <source>
        <dbReference type="Pfam" id="PF17404"/>
    </source>
</evidence>
<evidence type="ECO:0000259" key="7">
    <source>
        <dbReference type="Pfam" id="PF03813"/>
    </source>
</evidence>
<dbReference type="STRING" id="3076.A0A2P6TQM4"/>
<feature type="domain" description="Nrap protein" evidence="11">
    <location>
        <begin position="941"/>
        <end position="1080"/>
    </location>
</feature>
<evidence type="ECO:0000259" key="11">
    <source>
        <dbReference type="Pfam" id="PF17406"/>
    </source>
</evidence>
<evidence type="ECO:0000256" key="5">
    <source>
        <dbReference type="SAM" id="Coils"/>
    </source>
</evidence>
<feature type="domain" description="Nrap protein" evidence="7">
    <location>
        <begin position="192"/>
        <end position="292"/>
    </location>
</feature>
<keyword evidence="4" id="KW-0539">Nucleus</keyword>
<dbReference type="GO" id="GO:0003723">
    <property type="term" value="F:RNA binding"/>
    <property type="evidence" value="ECO:0007669"/>
    <property type="project" value="UniProtKB-KW"/>
</dbReference>
<feature type="domain" description="Nrap protein" evidence="8">
    <location>
        <begin position="400"/>
        <end position="550"/>
    </location>
</feature>
<dbReference type="PANTHER" id="PTHR17972">
    <property type="entry name" value="NUCLEOLAR RNA-ASSOCIATED PROTEIN"/>
    <property type="match status" value="1"/>
</dbReference>
<dbReference type="PANTHER" id="PTHR17972:SF0">
    <property type="entry name" value="NUCLEOLAR PROTEIN 6"/>
    <property type="match status" value="1"/>
</dbReference>
<evidence type="ECO:0000259" key="10">
    <source>
        <dbReference type="Pfam" id="PF17405"/>
    </source>
</evidence>
<dbReference type="InterPro" id="IPR035369">
    <property type="entry name" value="Nrap_D4"/>
</dbReference>
<feature type="domain" description="Nrap protein" evidence="12">
    <location>
        <begin position="1176"/>
        <end position="1385"/>
    </location>
</feature>
<comment type="caution">
    <text evidence="13">The sequence shown here is derived from an EMBL/GenBank/DDBJ whole genome shotgun (WGS) entry which is preliminary data.</text>
</comment>
<feature type="domain" description="Nrap protein" evidence="9">
    <location>
        <begin position="599"/>
        <end position="734"/>
    </location>
</feature>
<comment type="subcellular location">
    <subcellularLocation>
        <location evidence="1">Nucleus</location>
        <location evidence="1">Nucleolus</location>
    </subcellularLocation>
</comment>
<evidence type="ECO:0000259" key="8">
    <source>
        <dbReference type="Pfam" id="PF17403"/>
    </source>
</evidence>
<feature type="compositionally biased region" description="Pro residues" evidence="6">
    <location>
        <begin position="295"/>
        <end position="311"/>
    </location>
</feature>
<accession>A0A2P6TQM4</accession>
<evidence type="ECO:0000256" key="2">
    <source>
        <dbReference type="ARBA" id="ARBA00006674"/>
    </source>
</evidence>
<feature type="compositionally biased region" description="Pro residues" evidence="6">
    <location>
        <begin position="358"/>
        <end position="368"/>
    </location>
</feature>
<keyword evidence="14" id="KW-1185">Reference proteome</keyword>
<dbReference type="Pfam" id="PF03813">
    <property type="entry name" value="Nrap"/>
    <property type="match status" value="1"/>
</dbReference>
<dbReference type="GO" id="GO:0032545">
    <property type="term" value="C:CURI complex"/>
    <property type="evidence" value="ECO:0007669"/>
    <property type="project" value="TreeGrafter"/>
</dbReference>
<dbReference type="GO" id="GO:0006364">
    <property type="term" value="P:rRNA processing"/>
    <property type="evidence" value="ECO:0007669"/>
    <property type="project" value="TreeGrafter"/>
</dbReference>
<evidence type="ECO:0000313" key="13">
    <source>
        <dbReference type="EMBL" id="PRW56330.1"/>
    </source>
</evidence>